<name>A0A024P3E6_9BACI</name>
<evidence type="ECO:0000259" key="4">
    <source>
        <dbReference type="PROSITE" id="PS51462"/>
    </source>
</evidence>
<dbReference type="EMBL" id="CCDI010000001">
    <property type="protein sequence ID" value="CDQ23174.1"/>
    <property type="molecule type" value="Genomic_DNA"/>
</dbReference>
<dbReference type="InterPro" id="IPR020476">
    <property type="entry name" value="Nudix_hydrolase"/>
</dbReference>
<organism evidence="5 6">
    <name type="scientific">Halobacillus karajensis</name>
    <dbReference type="NCBI Taxonomy" id="195088"/>
    <lineage>
        <taxon>Bacteria</taxon>
        <taxon>Bacillati</taxon>
        <taxon>Bacillota</taxon>
        <taxon>Bacilli</taxon>
        <taxon>Bacillales</taxon>
        <taxon>Bacillaceae</taxon>
        <taxon>Halobacillus</taxon>
    </lineage>
</organism>
<dbReference type="GO" id="GO:0016787">
    <property type="term" value="F:hydrolase activity"/>
    <property type="evidence" value="ECO:0007669"/>
    <property type="project" value="UniProtKB-KW"/>
</dbReference>
<dbReference type="PROSITE" id="PS51462">
    <property type="entry name" value="NUDIX"/>
    <property type="match status" value="1"/>
</dbReference>
<dbReference type="InterPro" id="IPR000086">
    <property type="entry name" value="NUDIX_hydrolase_dom"/>
</dbReference>
<comment type="caution">
    <text evidence="5">The sequence shown here is derived from an EMBL/GenBank/DDBJ whole genome shotgun (WGS) entry which is preliminary data.</text>
</comment>
<dbReference type="Proteomes" id="UP000028868">
    <property type="component" value="Unassembled WGS sequence"/>
</dbReference>
<evidence type="ECO:0000256" key="2">
    <source>
        <dbReference type="ARBA" id="ARBA00022801"/>
    </source>
</evidence>
<dbReference type="PRINTS" id="PR00502">
    <property type="entry name" value="NUDIXFAMILY"/>
</dbReference>
<feature type="domain" description="Nudix hydrolase" evidence="4">
    <location>
        <begin position="23"/>
        <end position="155"/>
    </location>
</feature>
<evidence type="ECO:0000256" key="3">
    <source>
        <dbReference type="RuleBase" id="RU003476"/>
    </source>
</evidence>
<protein>
    <submittedName>
        <fullName evidence="5">RNA pyrophosphohydrolase</fullName>
    </submittedName>
</protein>
<reference evidence="5 6" key="2">
    <citation type="submission" date="2014-05" db="EMBL/GenBank/DDBJ databases">
        <title>Draft genome sequence of Halobacillus karajensis HK-03.</title>
        <authorList>
            <person name="Khelaifia S."/>
            <person name="Croce O."/>
            <person name="Lagier J.C."/>
            <person name="Raoult D."/>
        </authorList>
    </citation>
    <scope>NUCLEOTIDE SEQUENCE [LARGE SCALE GENOMIC DNA]</scope>
    <source>
        <strain evidence="5 6">HD-03</strain>
    </source>
</reference>
<dbReference type="CDD" id="cd04677">
    <property type="entry name" value="NUDIX_Hydrolase"/>
    <property type="match status" value="1"/>
</dbReference>
<dbReference type="InterPro" id="IPR020084">
    <property type="entry name" value="NUDIX_hydrolase_CS"/>
</dbReference>
<reference evidence="6" key="1">
    <citation type="submission" date="2014-03" db="EMBL/GenBank/DDBJ databases">
        <authorList>
            <person name="Urmite Genomes U."/>
        </authorList>
    </citation>
    <scope>NUCLEOTIDE SEQUENCE [LARGE SCALE GENOMIC DNA]</scope>
    <source>
        <strain evidence="6">HD-03</strain>
    </source>
</reference>
<dbReference type="PANTHER" id="PTHR43046">
    <property type="entry name" value="GDP-MANNOSE MANNOSYL HYDROLASE"/>
    <property type="match status" value="1"/>
</dbReference>
<dbReference type="PANTHER" id="PTHR43046:SF2">
    <property type="entry name" value="8-OXO-DGTP DIPHOSPHATASE-RELATED"/>
    <property type="match status" value="1"/>
</dbReference>
<keyword evidence="6" id="KW-1185">Reference proteome</keyword>
<dbReference type="Gene3D" id="3.90.79.10">
    <property type="entry name" value="Nucleoside Triphosphate Pyrophosphohydrolase"/>
    <property type="match status" value="1"/>
</dbReference>
<sequence>MKEKVIYISDYTMEIRKLIGSNPLILTGSTVLVFNDSNMLLLQHRSDTEEWGLPGGAVEPGEKLEQTAARELFEETGLRADNFKFIDILSGEELYFKYPNGDEVYNVISIYQALDTYGELTIGDGESINLKYFAIDKLPINIDERAKLIIEKYLL</sequence>
<keyword evidence="2 3" id="KW-0378">Hydrolase</keyword>
<comment type="similarity">
    <text evidence="3">Belongs to the Nudix hydrolase family.</text>
</comment>
<evidence type="ECO:0000313" key="5">
    <source>
        <dbReference type="EMBL" id="CDQ23174.1"/>
    </source>
</evidence>
<evidence type="ECO:0000256" key="1">
    <source>
        <dbReference type="ARBA" id="ARBA00001946"/>
    </source>
</evidence>
<dbReference type="AlphaFoldDB" id="A0A024P3E6"/>
<dbReference type="PROSITE" id="PS00893">
    <property type="entry name" value="NUDIX_BOX"/>
    <property type="match status" value="1"/>
</dbReference>
<proteinExistence type="inferred from homology"/>
<dbReference type="Pfam" id="PF00293">
    <property type="entry name" value="NUDIX"/>
    <property type="match status" value="1"/>
</dbReference>
<comment type="cofactor">
    <cofactor evidence="1">
        <name>Mg(2+)</name>
        <dbReference type="ChEBI" id="CHEBI:18420"/>
    </cofactor>
</comment>
<gene>
    <name evidence="5" type="ORF">BN983_01394</name>
</gene>
<dbReference type="InterPro" id="IPR015797">
    <property type="entry name" value="NUDIX_hydrolase-like_dom_sf"/>
</dbReference>
<dbReference type="SUPFAM" id="SSF55811">
    <property type="entry name" value="Nudix"/>
    <property type="match status" value="1"/>
</dbReference>
<accession>A0A024P3E6</accession>
<evidence type="ECO:0000313" key="6">
    <source>
        <dbReference type="Proteomes" id="UP000028868"/>
    </source>
</evidence>